<dbReference type="Pfam" id="PF02969">
    <property type="entry name" value="TAF"/>
    <property type="match status" value="1"/>
</dbReference>
<dbReference type="GO" id="GO:0046695">
    <property type="term" value="C:SLIK (SAGA-like) complex"/>
    <property type="evidence" value="ECO:0007669"/>
    <property type="project" value="InterPro"/>
</dbReference>
<evidence type="ECO:0000256" key="3">
    <source>
        <dbReference type="ARBA" id="ARBA00023015"/>
    </source>
</evidence>
<evidence type="ECO:0000313" key="9">
    <source>
        <dbReference type="Proteomes" id="UP000325440"/>
    </source>
</evidence>
<dbReference type="InterPro" id="IPR046344">
    <property type="entry name" value="TAF6_C_sf"/>
</dbReference>
<name>A0A5E4NJY1_9HEMI</name>
<evidence type="ECO:0000256" key="6">
    <source>
        <dbReference type="ARBA" id="ARBA00040091"/>
    </source>
</evidence>
<dbReference type="SMART" id="SM00803">
    <property type="entry name" value="TAF"/>
    <property type="match status" value="1"/>
</dbReference>
<dbReference type="OrthoDB" id="361039at2759"/>
<dbReference type="Proteomes" id="UP000325440">
    <property type="component" value="Unassembled WGS sequence"/>
</dbReference>
<dbReference type="GO" id="GO:0000124">
    <property type="term" value="C:SAGA complex"/>
    <property type="evidence" value="ECO:0007669"/>
    <property type="project" value="InterPro"/>
</dbReference>
<dbReference type="GO" id="GO:0016251">
    <property type="term" value="F:RNA polymerase II general transcription initiation factor activity"/>
    <property type="evidence" value="ECO:0007669"/>
    <property type="project" value="InterPro"/>
</dbReference>
<dbReference type="CDD" id="cd22931">
    <property type="entry name" value="HFD_TAF6"/>
    <property type="match status" value="1"/>
</dbReference>
<comment type="subcellular location">
    <subcellularLocation>
        <location evidence="1">Nucleus</location>
    </subcellularLocation>
</comment>
<keyword evidence="4" id="KW-0804">Transcription</keyword>
<keyword evidence="9" id="KW-1185">Reference proteome</keyword>
<dbReference type="FunFam" id="1.25.40.770:FF:000001">
    <property type="entry name" value="Transcription initiation factor TFIID subunit 6"/>
    <property type="match status" value="1"/>
</dbReference>
<evidence type="ECO:0000256" key="4">
    <source>
        <dbReference type="ARBA" id="ARBA00023163"/>
    </source>
</evidence>
<dbReference type="GO" id="GO:0005669">
    <property type="term" value="C:transcription factor TFIID complex"/>
    <property type="evidence" value="ECO:0007669"/>
    <property type="project" value="InterPro"/>
</dbReference>
<evidence type="ECO:0000256" key="5">
    <source>
        <dbReference type="ARBA" id="ARBA00023242"/>
    </source>
</evidence>
<protein>
    <recommendedName>
        <fullName evidence="6">Transcription initiation factor TFIID subunit 6</fullName>
    </recommendedName>
</protein>
<dbReference type="FunFam" id="1.10.20.10:FF:000030">
    <property type="entry name" value="Transcription initiation factor TFIID subunit 6"/>
    <property type="match status" value="1"/>
</dbReference>
<dbReference type="InterPro" id="IPR009072">
    <property type="entry name" value="Histone-fold"/>
</dbReference>
<evidence type="ECO:0000256" key="2">
    <source>
        <dbReference type="ARBA" id="ARBA00007688"/>
    </source>
</evidence>
<accession>A0A5E4NJY1</accession>
<dbReference type="PANTHER" id="PTHR10221">
    <property type="entry name" value="TRANSCRIPTION INITIATION FACTOR TFIID SUBUNIT 6"/>
    <property type="match status" value="1"/>
</dbReference>
<dbReference type="Pfam" id="PF07571">
    <property type="entry name" value="TAF6_C"/>
    <property type="match status" value="1"/>
</dbReference>
<reference evidence="8 9" key="1">
    <citation type="submission" date="2019-08" db="EMBL/GenBank/DDBJ databases">
        <authorList>
            <person name="Alioto T."/>
            <person name="Alioto T."/>
            <person name="Gomez Garrido J."/>
        </authorList>
    </citation>
    <scope>NUCLEOTIDE SEQUENCE [LARGE SCALE GENOMIC DNA]</scope>
</reference>
<dbReference type="PANTHER" id="PTHR10221:SF9">
    <property type="entry name" value="TRANSCRIPTION INITIATION FACTOR TFIID SUBUNIT 6"/>
    <property type="match status" value="1"/>
</dbReference>
<feature type="domain" description="TATA box binding protein associated factor (TAF) histone-like fold" evidence="7">
    <location>
        <begin position="10"/>
        <end position="74"/>
    </location>
</feature>
<gene>
    <name evidence="8" type="ORF">CINCED_3A017635</name>
</gene>
<dbReference type="InterPro" id="IPR004823">
    <property type="entry name" value="TAF_TATA-bd_Histone-like_dom"/>
</dbReference>
<dbReference type="GO" id="GO:0046982">
    <property type="term" value="F:protein heterodimerization activity"/>
    <property type="evidence" value="ECO:0007669"/>
    <property type="project" value="InterPro"/>
</dbReference>
<dbReference type="Gene3D" id="1.10.20.10">
    <property type="entry name" value="Histone, subunit A"/>
    <property type="match status" value="1"/>
</dbReference>
<evidence type="ECO:0000313" key="8">
    <source>
        <dbReference type="EMBL" id="VVC45247.1"/>
    </source>
</evidence>
<dbReference type="GO" id="GO:0003713">
    <property type="term" value="F:transcription coactivator activity"/>
    <property type="evidence" value="ECO:0007669"/>
    <property type="project" value="TreeGrafter"/>
</dbReference>
<sequence>MNTIELNYGSTIPIESIKVIAESIGISALSDESAKELSDSATYRLKLVLQESKKFMMHSKRCKLLISDIDNALKAFGIEPVFGFHSKQHLPFKYASGGGRELHYTDDKDIDLIEFVNKPLAKLPLDISIHCHWLAIDGIQPNIPENPSPISRDIQKQECVNPIVNLKKPTITKEIPKRSIIVNPQKWSSTETVYVKELATHELSVEQQLYYKEITEACVGSDETRRAEALQSLATDPGLYDMLPRLSSFIAEGVKINVAQSNLALLIYLMRMVKALLENSALYLEKYLHEIIPSVSTCIVSKQLCMRPEIDNHWALRDFASRLMAQICKMFTTSTNQIQTRITRVFTSAIYSDDTPLSSIYGAIEGLSELGIEPIKLFVIPSVRVISEKLDSPELSQNNIDRISINQIKNLLCKVLIPALKTTHQLPENVEEYKKEFGSIGVTLFAAVWKARPSSSSNQTVTQTSTQSETVIGRPVGASLNNSGISQKYILMSQLKYQTSK</sequence>
<evidence type="ECO:0000256" key="1">
    <source>
        <dbReference type="ARBA" id="ARBA00004123"/>
    </source>
</evidence>
<dbReference type="AlphaFoldDB" id="A0A5E4NJY1"/>
<comment type="similarity">
    <text evidence="2">Belongs to the TAF6 family.</text>
</comment>
<dbReference type="InterPro" id="IPR011442">
    <property type="entry name" value="TAF6_C"/>
</dbReference>
<dbReference type="GO" id="GO:0051123">
    <property type="term" value="P:RNA polymerase II preinitiation complex assembly"/>
    <property type="evidence" value="ECO:0007669"/>
    <property type="project" value="TreeGrafter"/>
</dbReference>
<dbReference type="CDD" id="cd08050">
    <property type="entry name" value="TAF6C"/>
    <property type="match status" value="1"/>
</dbReference>
<keyword evidence="3" id="KW-0805">Transcription regulation</keyword>
<dbReference type="EMBL" id="CABPRJ010002397">
    <property type="protein sequence ID" value="VVC45247.1"/>
    <property type="molecule type" value="Genomic_DNA"/>
</dbReference>
<organism evidence="8 9">
    <name type="scientific">Cinara cedri</name>
    <dbReference type="NCBI Taxonomy" id="506608"/>
    <lineage>
        <taxon>Eukaryota</taxon>
        <taxon>Metazoa</taxon>
        <taxon>Ecdysozoa</taxon>
        <taxon>Arthropoda</taxon>
        <taxon>Hexapoda</taxon>
        <taxon>Insecta</taxon>
        <taxon>Pterygota</taxon>
        <taxon>Neoptera</taxon>
        <taxon>Paraneoptera</taxon>
        <taxon>Hemiptera</taxon>
        <taxon>Sternorrhyncha</taxon>
        <taxon>Aphidomorpha</taxon>
        <taxon>Aphidoidea</taxon>
        <taxon>Aphididae</taxon>
        <taxon>Lachninae</taxon>
        <taxon>Cinara</taxon>
    </lineage>
</organism>
<dbReference type="InterPro" id="IPR037796">
    <property type="entry name" value="TAF6"/>
</dbReference>
<keyword evidence="5" id="KW-0539">Nucleus</keyword>
<dbReference type="SUPFAM" id="SSF47113">
    <property type="entry name" value="Histone-fold"/>
    <property type="match status" value="1"/>
</dbReference>
<dbReference type="Gene3D" id="1.25.40.770">
    <property type="entry name" value="TAF6, C-terminal HEAT repeat domain"/>
    <property type="match status" value="1"/>
</dbReference>
<evidence type="ECO:0000259" key="7">
    <source>
        <dbReference type="SMART" id="SM00803"/>
    </source>
</evidence>
<proteinExistence type="inferred from homology"/>